<feature type="region of interest" description="Disordered" evidence="1">
    <location>
        <begin position="72"/>
        <end position="98"/>
    </location>
</feature>
<sequence length="229" mass="23866">MADNNATPGPEGNGLNGNKENGDNSPPYDPLETLAAIAVATAGPATTFAAAAPTIETDQPTVEMVEDIDATAAGNTGGSTGESVQPAPPHASASGHRPAISAAPAYLRAETVLSRTTRRLSPYLPETPNQVLGQVWINHIDSILGVRTQTQTEEMRYCVEQVDRVVHLANDILRQQRELLAEVRRIASEGYHGGNDSGELSEVIELGDEAEGNGDGNGTAANGCSAANE</sequence>
<dbReference type="EMBL" id="JAPWDO010000004">
    <property type="protein sequence ID" value="KAJ5472340.1"/>
    <property type="molecule type" value="Genomic_DNA"/>
</dbReference>
<evidence type="ECO:0000313" key="3">
    <source>
        <dbReference type="Proteomes" id="UP001147760"/>
    </source>
</evidence>
<evidence type="ECO:0000256" key="1">
    <source>
        <dbReference type="SAM" id="MobiDB-lite"/>
    </source>
</evidence>
<proteinExistence type="predicted"/>
<dbReference type="OrthoDB" id="4369355at2759"/>
<reference evidence="2" key="2">
    <citation type="journal article" date="2023" name="IMA Fungus">
        <title>Comparative genomic study of the Penicillium genus elucidates a diverse pangenome and 15 lateral gene transfer events.</title>
        <authorList>
            <person name="Petersen C."/>
            <person name="Sorensen T."/>
            <person name="Nielsen M.R."/>
            <person name="Sondergaard T.E."/>
            <person name="Sorensen J.L."/>
            <person name="Fitzpatrick D.A."/>
            <person name="Frisvad J.C."/>
            <person name="Nielsen K.L."/>
        </authorList>
    </citation>
    <scope>NUCLEOTIDE SEQUENCE</scope>
    <source>
        <strain evidence="2">IBT 17660</strain>
    </source>
</reference>
<dbReference type="AlphaFoldDB" id="A0A9X0BM29"/>
<organism evidence="2 3">
    <name type="scientific">Penicillium desertorum</name>
    <dbReference type="NCBI Taxonomy" id="1303715"/>
    <lineage>
        <taxon>Eukaryota</taxon>
        <taxon>Fungi</taxon>
        <taxon>Dikarya</taxon>
        <taxon>Ascomycota</taxon>
        <taxon>Pezizomycotina</taxon>
        <taxon>Eurotiomycetes</taxon>
        <taxon>Eurotiomycetidae</taxon>
        <taxon>Eurotiales</taxon>
        <taxon>Aspergillaceae</taxon>
        <taxon>Penicillium</taxon>
    </lineage>
</organism>
<protein>
    <submittedName>
        <fullName evidence="2">Uncharacterized protein</fullName>
    </submittedName>
</protein>
<feature type="region of interest" description="Disordered" evidence="1">
    <location>
        <begin position="1"/>
        <end position="30"/>
    </location>
</feature>
<comment type="caution">
    <text evidence="2">The sequence shown here is derived from an EMBL/GenBank/DDBJ whole genome shotgun (WGS) entry which is preliminary data.</text>
</comment>
<feature type="region of interest" description="Disordered" evidence="1">
    <location>
        <begin position="205"/>
        <end position="229"/>
    </location>
</feature>
<keyword evidence="3" id="KW-1185">Reference proteome</keyword>
<gene>
    <name evidence="2" type="ORF">N7530_006341</name>
</gene>
<accession>A0A9X0BM29</accession>
<name>A0A9X0BM29_9EURO</name>
<evidence type="ECO:0000313" key="2">
    <source>
        <dbReference type="EMBL" id="KAJ5472340.1"/>
    </source>
</evidence>
<dbReference type="Proteomes" id="UP001147760">
    <property type="component" value="Unassembled WGS sequence"/>
</dbReference>
<reference evidence="2" key="1">
    <citation type="submission" date="2022-12" db="EMBL/GenBank/DDBJ databases">
        <authorList>
            <person name="Petersen C."/>
        </authorList>
    </citation>
    <scope>NUCLEOTIDE SEQUENCE</scope>
    <source>
        <strain evidence="2">IBT 17660</strain>
    </source>
</reference>